<dbReference type="AlphaFoldDB" id="A0A9D0ZYC6"/>
<reference evidence="1" key="1">
    <citation type="submission" date="2020-10" db="EMBL/GenBank/DDBJ databases">
        <authorList>
            <person name="Gilroy R."/>
        </authorList>
    </citation>
    <scope>NUCLEOTIDE SEQUENCE</scope>
    <source>
        <strain evidence="1">ChiSjej3B21-11622</strain>
    </source>
</reference>
<sequence length="221" mass="25340">MKKNIWRLGKIGLLLLVLLGILWFPGDRQVYAASAKSSYKRAITYYKKKQYTKANKVFRRLPKNISDAKAGKRTAQMKKAYRRVLNAYSKDMFGSKDYIWGYYLTDINKDNKPELLVKFGTCEADARLRIYTYKNGKAKRVKTIYCSHSGFYAYPVGNGVIMHQAHMGYETVSLITMVNGKVRTKSLGSRETSNYTSFPYSLNAHVRSYSGGKVRLNYSPL</sequence>
<protein>
    <submittedName>
        <fullName evidence="1">Uncharacterized protein</fullName>
    </submittedName>
</protein>
<comment type="caution">
    <text evidence="1">The sequence shown here is derived from an EMBL/GenBank/DDBJ whole genome shotgun (WGS) entry which is preliminary data.</text>
</comment>
<proteinExistence type="predicted"/>
<name>A0A9D0ZYC6_9FIRM</name>
<evidence type="ECO:0000313" key="2">
    <source>
        <dbReference type="Proteomes" id="UP000886886"/>
    </source>
</evidence>
<gene>
    <name evidence="1" type="ORF">IAB26_13940</name>
</gene>
<accession>A0A9D0ZYC6</accession>
<organism evidence="1 2">
    <name type="scientific">Candidatus Limivivens merdigallinarum</name>
    <dbReference type="NCBI Taxonomy" id="2840859"/>
    <lineage>
        <taxon>Bacteria</taxon>
        <taxon>Bacillati</taxon>
        <taxon>Bacillota</taxon>
        <taxon>Clostridia</taxon>
        <taxon>Lachnospirales</taxon>
        <taxon>Lachnospiraceae</taxon>
        <taxon>Lachnospiraceae incertae sedis</taxon>
        <taxon>Candidatus Limivivens</taxon>
    </lineage>
</organism>
<dbReference type="Proteomes" id="UP000886886">
    <property type="component" value="Unassembled WGS sequence"/>
</dbReference>
<evidence type="ECO:0000313" key="1">
    <source>
        <dbReference type="EMBL" id="HIQ97645.1"/>
    </source>
</evidence>
<reference evidence="1" key="2">
    <citation type="journal article" date="2021" name="PeerJ">
        <title>Extensive microbial diversity within the chicken gut microbiome revealed by metagenomics and culture.</title>
        <authorList>
            <person name="Gilroy R."/>
            <person name="Ravi A."/>
            <person name="Getino M."/>
            <person name="Pursley I."/>
            <person name="Horton D.L."/>
            <person name="Alikhan N.F."/>
            <person name="Baker D."/>
            <person name="Gharbi K."/>
            <person name="Hall N."/>
            <person name="Watson M."/>
            <person name="Adriaenssens E.M."/>
            <person name="Foster-Nyarko E."/>
            <person name="Jarju S."/>
            <person name="Secka A."/>
            <person name="Antonio M."/>
            <person name="Oren A."/>
            <person name="Chaudhuri R.R."/>
            <person name="La Ragione R."/>
            <person name="Hildebrand F."/>
            <person name="Pallen M.J."/>
        </authorList>
    </citation>
    <scope>NUCLEOTIDE SEQUENCE</scope>
    <source>
        <strain evidence="1">ChiSjej3B21-11622</strain>
    </source>
</reference>
<dbReference type="EMBL" id="DVFT01000204">
    <property type="protein sequence ID" value="HIQ97645.1"/>
    <property type="molecule type" value="Genomic_DNA"/>
</dbReference>